<evidence type="ECO:0000256" key="2">
    <source>
        <dbReference type="ARBA" id="ARBA00007193"/>
    </source>
</evidence>
<keyword evidence="14" id="KW-1185">Reference proteome</keyword>
<keyword evidence="5 12" id="KW-0812">Transmembrane</keyword>
<evidence type="ECO:0000256" key="6">
    <source>
        <dbReference type="ARBA" id="ARBA00022989"/>
    </source>
</evidence>
<evidence type="ECO:0000256" key="3">
    <source>
        <dbReference type="ARBA" id="ARBA00022448"/>
    </source>
</evidence>
<organism evidence="13 14">
    <name type="scientific">Periplaneta americana</name>
    <name type="common">American cockroach</name>
    <name type="synonym">Blatta americana</name>
    <dbReference type="NCBI Taxonomy" id="6978"/>
    <lineage>
        <taxon>Eukaryota</taxon>
        <taxon>Metazoa</taxon>
        <taxon>Ecdysozoa</taxon>
        <taxon>Arthropoda</taxon>
        <taxon>Hexapoda</taxon>
        <taxon>Insecta</taxon>
        <taxon>Pterygota</taxon>
        <taxon>Neoptera</taxon>
        <taxon>Polyneoptera</taxon>
        <taxon>Dictyoptera</taxon>
        <taxon>Blattodea</taxon>
        <taxon>Blattoidea</taxon>
        <taxon>Blattidae</taxon>
        <taxon>Blattinae</taxon>
        <taxon>Periplaneta</taxon>
    </lineage>
</organism>
<keyword evidence="8 12" id="KW-0406">Ion transport</keyword>
<comment type="similarity">
    <text evidence="2 12">Belongs to the amiloride-sensitive sodium channel (TC 1.A.6) family.</text>
</comment>
<evidence type="ECO:0000256" key="5">
    <source>
        <dbReference type="ARBA" id="ARBA00022692"/>
    </source>
</evidence>
<dbReference type="Proteomes" id="UP001148838">
    <property type="component" value="Unassembled WGS sequence"/>
</dbReference>
<name>A0ABQ8SVB0_PERAM</name>
<evidence type="ECO:0000256" key="12">
    <source>
        <dbReference type="RuleBase" id="RU000679"/>
    </source>
</evidence>
<keyword evidence="11 12" id="KW-0407">Ion channel</keyword>
<reference evidence="13 14" key="1">
    <citation type="journal article" date="2022" name="Allergy">
        <title>Genome assembly and annotation of Periplaneta americana reveal a comprehensive cockroach allergen profile.</title>
        <authorList>
            <person name="Wang L."/>
            <person name="Xiong Q."/>
            <person name="Saelim N."/>
            <person name="Wang L."/>
            <person name="Nong W."/>
            <person name="Wan A.T."/>
            <person name="Shi M."/>
            <person name="Liu X."/>
            <person name="Cao Q."/>
            <person name="Hui J.H.L."/>
            <person name="Sookrung N."/>
            <person name="Leung T.F."/>
            <person name="Tungtrongchitr A."/>
            <person name="Tsui S.K.W."/>
        </authorList>
    </citation>
    <scope>NUCLEOTIDE SEQUENCE [LARGE SCALE GENOMIC DNA]</scope>
    <source>
        <strain evidence="13">PWHHKU_190912</strain>
    </source>
</reference>
<proteinExistence type="inferred from homology"/>
<keyword evidence="9" id="KW-0472">Membrane</keyword>
<evidence type="ECO:0000313" key="13">
    <source>
        <dbReference type="EMBL" id="KAJ4438117.1"/>
    </source>
</evidence>
<evidence type="ECO:0000313" key="14">
    <source>
        <dbReference type="Proteomes" id="UP001148838"/>
    </source>
</evidence>
<comment type="caution">
    <text evidence="13">The sequence shown here is derived from an EMBL/GenBank/DDBJ whole genome shotgun (WGS) entry which is preliminary data.</text>
</comment>
<keyword evidence="7" id="KW-0915">Sodium</keyword>
<dbReference type="Pfam" id="PF00858">
    <property type="entry name" value="ASC"/>
    <property type="match status" value="1"/>
</dbReference>
<evidence type="ECO:0000256" key="4">
    <source>
        <dbReference type="ARBA" id="ARBA00022461"/>
    </source>
</evidence>
<evidence type="ECO:0000256" key="11">
    <source>
        <dbReference type="ARBA" id="ARBA00023303"/>
    </source>
</evidence>
<sequence length="138" mass="16371">MAVMMMKIVWLRFQESPTVTTVETTNYPIWNIPFPELRFVTTIKYTFPPPYDLQQTFISYSESIYSKKKKTICSYIPPGLNVSTLHSMFEEKYPDTHVSIHQYRDVFRSRFNLKFGLPRSDTCQNVTDILYNFSMHNC</sequence>
<comment type="subcellular location">
    <subcellularLocation>
        <location evidence="1">Membrane</location>
        <topology evidence="1">Multi-pass membrane protein</topology>
    </subcellularLocation>
</comment>
<evidence type="ECO:0000256" key="1">
    <source>
        <dbReference type="ARBA" id="ARBA00004141"/>
    </source>
</evidence>
<keyword evidence="4 12" id="KW-0894">Sodium channel</keyword>
<dbReference type="EMBL" id="JAJSOF020000019">
    <property type="protein sequence ID" value="KAJ4438117.1"/>
    <property type="molecule type" value="Genomic_DNA"/>
</dbReference>
<keyword evidence="10 12" id="KW-0739">Sodium transport</keyword>
<evidence type="ECO:0000256" key="8">
    <source>
        <dbReference type="ARBA" id="ARBA00023065"/>
    </source>
</evidence>
<accession>A0ABQ8SVB0</accession>
<keyword evidence="6" id="KW-1133">Transmembrane helix</keyword>
<evidence type="ECO:0000256" key="9">
    <source>
        <dbReference type="ARBA" id="ARBA00023136"/>
    </source>
</evidence>
<evidence type="ECO:0000256" key="7">
    <source>
        <dbReference type="ARBA" id="ARBA00023053"/>
    </source>
</evidence>
<keyword evidence="3 12" id="KW-0813">Transport</keyword>
<evidence type="ECO:0000256" key="10">
    <source>
        <dbReference type="ARBA" id="ARBA00023201"/>
    </source>
</evidence>
<protein>
    <submittedName>
        <fullName evidence="13">Uncharacterized protein</fullName>
    </submittedName>
</protein>
<gene>
    <name evidence="13" type="ORF">ANN_14056</name>
</gene>
<dbReference type="InterPro" id="IPR001873">
    <property type="entry name" value="ENaC"/>
</dbReference>